<keyword evidence="3" id="KW-1185">Reference proteome</keyword>
<gene>
    <name evidence="2" type="ORF">J2X31_001377</name>
</gene>
<dbReference type="EC" id="2.7.7.7" evidence="2"/>
<sequence>MLDWLKNINKDYPDFWKEYLSKFEKKSNRFVVLSTETTGLDANKDVILSIGAIGIENNTILIGDTFEVVLLQYVYNHDHGISNEFIIESKQPKSLEPQAIQAFVEYLGNAVIIGHRVDFDVEIINNALEKLKCGRIRNEALDIEVMYRKWKEVSDDKEFSLDELSMLFKIETSDRVSASEDAYTIALLFLKLKSRLGIN</sequence>
<protein>
    <submittedName>
        <fullName evidence="2">DNA polymerase-3 subunit epsilon</fullName>
        <ecNumber evidence="2">2.7.7.7</ecNumber>
    </submittedName>
</protein>
<evidence type="ECO:0000259" key="1">
    <source>
        <dbReference type="SMART" id="SM00479"/>
    </source>
</evidence>
<dbReference type="Pfam" id="PF00929">
    <property type="entry name" value="RNase_T"/>
    <property type="match status" value="1"/>
</dbReference>
<dbReference type="CDD" id="cd06127">
    <property type="entry name" value="DEDDh"/>
    <property type="match status" value="1"/>
</dbReference>
<dbReference type="InterPro" id="IPR012337">
    <property type="entry name" value="RNaseH-like_sf"/>
</dbReference>
<reference evidence="2 3" key="1">
    <citation type="submission" date="2023-07" db="EMBL/GenBank/DDBJ databases">
        <title>Sorghum-associated microbial communities from plants grown in Nebraska, USA.</title>
        <authorList>
            <person name="Schachtman D."/>
        </authorList>
    </citation>
    <scope>NUCLEOTIDE SEQUENCE [LARGE SCALE GENOMIC DNA]</scope>
    <source>
        <strain evidence="2 3">3773</strain>
    </source>
</reference>
<organism evidence="2 3">
    <name type="scientific">Flavobacterium arsenatis</name>
    <dbReference type="NCBI Taxonomy" id="1484332"/>
    <lineage>
        <taxon>Bacteria</taxon>
        <taxon>Pseudomonadati</taxon>
        <taxon>Bacteroidota</taxon>
        <taxon>Flavobacteriia</taxon>
        <taxon>Flavobacteriales</taxon>
        <taxon>Flavobacteriaceae</taxon>
        <taxon>Flavobacterium</taxon>
    </lineage>
</organism>
<evidence type="ECO:0000313" key="3">
    <source>
        <dbReference type="Proteomes" id="UP001255185"/>
    </source>
</evidence>
<dbReference type="SMART" id="SM00479">
    <property type="entry name" value="EXOIII"/>
    <property type="match status" value="1"/>
</dbReference>
<dbReference type="RefSeq" id="WP_310025477.1">
    <property type="nucleotide sequence ID" value="NZ_JAVDVI010000005.1"/>
</dbReference>
<keyword evidence="2" id="KW-0548">Nucleotidyltransferase</keyword>
<dbReference type="InterPro" id="IPR013520">
    <property type="entry name" value="Ribonucl_H"/>
</dbReference>
<dbReference type="SUPFAM" id="SSF53098">
    <property type="entry name" value="Ribonuclease H-like"/>
    <property type="match status" value="1"/>
</dbReference>
<accession>A0ABU1TN21</accession>
<proteinExistence type="predicted"/>
<dbReference type="EMBL" id="JAVDVI010000005">
    <property type="protein sequence ID" value="MDR6967366.1"/>
    <property type="molecule type" value="Genomic_DNA"/>
</dbReference>
<dbReference type="Gene3D" id="3.30.420.10">
    <property type="entry name" value="Ribonuclease H-like superfamily/Ribonuclease H"/>
    <property type="match status" value="1"/>
</dbReference>
<dbReference type="InterPro" id="IPR036397">
    <property type="entry name" value="RNaseH_sf"/>
</dbReference>
<evidence type="ECO:0000313" key="2">
    <source>
        <dbReference type="EMBL" id="MDR6967366.1"/>
    </source>
</evidence>
<feature type="domain" description="Exonuclease" evidence="1">
    <location>
        <begin position="29"/>
        <end position="198"/>
    </location>
</feature>
<dbReference type="GO" id="GO:0003887">
    <property type="term" value="F:DNA-directed DNA polymerase activity"/>
    <property type="evidence" value="ECO:0007669"/>
    <property type="project" value="UniProtKB-EC"/>
</dbReference>
<name>A0ABU1TN21_9FLAO</name>
<keyword evidence="2" id="KW-0808">Transferase</keyword>
<comment type="caution">
    <text evidence="2">The sequence shown here is derived from an EMBL/GenBank/DDBJ whole genome shotgun (WGS) entry which is preliminary data.</text>
</comment>
<dbReference type="Proteomes" id="UP001255185">
    <property type="component" value="Unassembled WGS sequence"/>
</dbReference>